<proteinExistence type="predicted"/>
<dbReference type="AlphaFoldDB" id="A0A1H1ENV7"/>
<dbReference type="InterPro" id="IPR011033">
    <property type="entry name" value="PRC_barrel-like_sf"/>
</dbReference>
<dbReference type="PANTHER" id="PTHR38137:SF1">
    <property type="entry name" value="PRC-BARREL DOMAIN-CONTAINING PROTEIN"/>
    <property type="match status" value="1"/>
</dbReference>
<accession>A0A1H1ENV7</accession>
<dbReference type="PANTHER" id="PTHR38137">
    <property type="entry name" value="PRC-BARREL DOMAIN PROTEIN"/>
    <property type="match status" value="1"/>
</dbReference>
<evidence type="ECO:0000313" key="3">
    <source>
        <dbReference type="Proteomes" id="UP000198848"/>
    </source>
</evidence>
<name>A0A1H1ENV7_NATTX</name>
<dbReference type="STRING" id="1095778.SAMN04489842_1647"/>
<gene>
    <name evidence="2" type="ORF">SAMN04489842_1647</name>
</gene>
<protein>
    <submittedName>
        <fullName evidence="2">Sporulation protein YlmC, PRC-barrel domain family</fullName>
    </submittedName>
</protein>
<organism evidence="2 3">
    <name type="scientific">Natronobacterium texcoconense</name>
    <dbReference type="NCBI Taxonomy" id="1095778"/>
    <lineage>
        <taxon>Archaea</taxon>
        <taxon>Methanobacteriati</taxon>
        <taxon>Methanobacteriota</taxon>
        <taxon>Stenosarchaea group</taxon>
        <taxon>Halobacteria</taxon>
        <taxon>Halobacteriales</taxon>
        <taxon>Natrialbaceae</taxon>
        <taxon>Natronobacterium</taxon>
    </lineage>
</organism>
<dbReference type="SUPFAM" id="SSF50346">
    <property type="entry name" value="PRC-barrel domain"/>
    <property type="match status" value="1"/>
</dbReference>
<dbReference type="Pfam" id="PF05239">
    <property type="entry name" value="PRC"/>
    <property type="match status" value="1"/>
</dbReference>
<feature type="domain" description="PRC-barrel" evidence="1">
    <location>
        <begin position="15"/>
        <end position="88"/>
    </location>
</feature>
<dbReference type="Proteomes" id="UP000198848">
    <property type="component" value="Unassembled WGS sequence"/>
</dbReference>
<evidence type="ECO:0000313" key="2">
    <source>
        <dbReference type="EMBL" id="SDQ90441.1"/>
    </source>
</evidence>
<dbReference type="InterPro" id="IPR027275">
    <property type="entry name" value="PRC-brl_dom"/>
</dbReference>
<dbReference type="OrthoDB" id="68960at2157"/>
<dbReference type="EMBL" id="FNLC01000002">
    <property type="protein sequence ID" value="SDQ90441.1"/>
    <property type="molecule type" value="Genomic_DNA"/>
</dbReference>
<keyword evidence="3" id="KW-1185">Reference proteome</keyword>
<dbReference type="Gene3D" id="2.30.30.240">
    <property type="entry name" value="PRC-barrel domain"/>
    <property type="match status" value="1"/>
</dbReference>
<sequence length="104" mass="11366">MEPNMVAKDDTPQEITSLVGREVYSNSGVFVGEVEDLQLNVDGEAVTGLALGNLNSELFTTESETGQGVIVPYRWVRAVGDVILVTDVVERVRDPDEEEEELLA</sequence>
<evidence type="ECO:0000259" key="1">
    <source>
        <dbReference type="Pfam" id="PF05239"/>
    </source>
</evidence>
<reference evidence="3" key="1">
    <citation type="submission" date="2016-10" db="EMBL/GenBank/DDBJ databases">
        <authorList>
            <person name="Varghese N."/>
            <person name="Submissions S."/>
        </authorList>
    </citation>
    <scope>NUCLEOTIDE SEQUENCE [LARGE SCALE GENOMIC DNA]</scope>
    <source>
        <strain evidence="3">DSM 24767</strain>
    </source>
</reference>